<keyword evidence="5" id="KW-1185">Reference proteome</keyword>
<dbReference type="PANTHER" id="PTHR33525">
    <property type="match status" value="1"/>
</dbReference>
<name>A0A1N7NMX9_9PROT</name>
<accession>A0A1N7NMX9</accession>
<dbReference type="InterPro" id="IPR052340">
    <property type="entry name" value="RNase_Y/CdgJ"/>
</dbReference>
<reference evidence="4 5" key="1">
    <citation type="submission" date="2017-01" db="EMBL/GenBank/DDBJ databases">
        <authorList>
            <person name="Mah S.A."/>
            <person name="Swanson W.J."/>
            <person name="Moy G.W."/>
            <person name="Vacquier V.D."/>
        </authorList>
    </citation>
    <scope>NUCLEOTIDE SEQUENCE [LARGE SCALE GENOMIC DNA]</scope>
    <source>
        <strain evidence="4 5">DSM 11589</strain>
    </source>
</reference>
<dbReference type="InterPro" id="IPR014626">
    <property type="entry name" value="Sig_transdc_resp-reg_put"/>
</dbReference>
<dbReference type="InterPro" id="IPR001789">
    <property type="entry name" value="Sig_transdc_resp-reg_receiver"/>
</dbReference>
<organism evidence="4 5">
    <name type="scientific">Insolitispirillum peregrinum</name>
    <dbReference type="NCBI Taxonomy" id="80876"/>
    <lineage>
        <taxon>Bacteria</taxon>
        <taxon>Pseudomonadati</taxon>
        <taxon>Pseudomonadota</taxon>
        <taxon>Alphaproteobacteria</taxon>
        <taxon>Rhodospirillales</taxon>
        <taxon>Novispirillaceae</taxon>
        <taxon>Insolitispirillum</taxon>
    </lineage>
</organism>
<feature type="domain" description="Response regulatory" evidence="2">
    <location>
        <begin position="7"/>
        <end position="122"/>
    </location>
</feature>
<dbReference type="GO" id="GO:0000160">
    <property type="term" value="P:phosphorelay signal transduction system"/>
    <property type="evidence" value="ECO:0007669"/>
    <property type="project" value="InterPro"/>
</dbReference>
<evidence type="ECO:0000313" key="4">
    <source>
        <dbReference type="EMBL" id="SIS99714.1"/>
    </source>
</evidence>
<dbReference type="SMART" id="SM00448">
    <property type="entry name" value="REC"/>
    <property type="match status" value="1"/>
</dbReference>
<dbReference type="RefSeq" id="WP_076401156.1">
    <property type="nucleotide sequence ID" value="NZ_FTOA01000005.1"/>
</dbReference>
<evidence type="ECO:0000313" key="5">
    <source>
        <dbReference type="Proteomes" id="UP000185678"/>
    </source>
</evidence>
<dbReference type="PROSITE" id="PS51833">
    <property type="entry name" value="HDOD"/>
    <property type="match status" value="1"/>
</dbReference>
<proteinExistence type="predicted"/>
<dbReference type="OrthoDB" id="9803649at2"/>
<dbReference type="EMBL" id="FTOA01000005">
    <property type="protein sequence ID" value="SIS99714.1"/>
    <property type="molecule type" value="Genomic_DNA"/>
</dbReference>
<gene>
    <name evidence="4" type="ORF">SAMN05421779_105245</name>
</gene>
<dbReference type="Pfam" id="PF00072">
    <property type="entry name" value="Response_reg"/>
    <property type="match status" value="1"/>
</dbReference>
<dbReference type="PIRSF" id="PIRSF036883">
    <property type="entry name" value="RR_HD-GYP_mod"/>
    <property type="match status" value="1"/>
</dbReference>
<sequence length="409" mass="44809">MTTPTPRILFVDDDRNILQGLKRMLYSQRDQWEMHFATGSADALAAMDRARYDMVVSDMRMPDLDGADLLSLIEKQSPSTIRIILSGYAKDNSILRTVAPAHQYMAKPCDPRSLIAILDRALALRRSLQNEGLRHLVTSLRNLPTPPTIFSELMRAIDSPTASAATVAEVIGRDVAMTAALMKMTNSAFFSTHSAVASPLQAVRLLGLETVRALLLSAGLFRQFSGSSATASLLDTINRFSLHLGMMAHSIAKDLSLDSQACTMAFSAGMLSHIGTLLLVDQMPHRVLQVQAHIKGGQTLEQAEQNNLGASYTELGAYLLGLWGFDKPILEAVMYQNHPDRCPAPAINILTCLHIAVGLAPEFPLFAPARADLPPEPYLNEAYLDSLALTPRLAKWRLRSQQTFMEGVA</sequence>
<dbReference type="Proteomes" id="UP000185678">
    <property type="component" value="Unassembled WGS sequence"/>
</dbReference>
<keyword evidence="1" id="KW-0597">Phosphoprotein</keyword>
<dbReference type="AlphaFoldDB" id="A0A1N7NMX9"/>
<dbReference type="Gene3D" id="3.40.50.2300">
    <property type="match status" value="1"/>
</dbReference>
<evidence type="ECO:0000259" key="2">
    <source>
        <dbReference type="PROSITE" id="PS50110"/>
    </source>
</evidence>
<dbReference type="InterPro" id="IPR011006">
    <property type="entry name" value="CheY-like_superfamily"/>
</dbReference>
<dbReference type="PROSITE" id="PS50110">
    <property type="entry name" value="RESPONSE_REGULATORY"/>
    <property type="match status" value="1"/>
</dbReference>
<dbReference type="PANTHER" id="PTHR33525:SF6">
    <property type="entry name" value="HDOD DOMAIN-CONTAINING PROTEIN"/>
    <property type="match status" value="1"/>
</dbReference>
<dbReference type="Gene3D" id="1.10.3210.10">
    <property type="entry name" value="Hypothetical protein af1432"/>
    <property type="match status" value="1"/>
</dbReference>
<dbReference type="SUPFAM" id="SSF109604">
    <property type="entry name" value="HD-domain/PDEase-like"/>
    <property type="match status" value="1"/>
</dbReference>
<feature type="domain" description="HDOD" evidence="3">
    <location>
        <begin position="143"/>
        <end position="339"/>
    </location>
</feature>
<evidence type="ECO:0000259" key="3">
    <source>
        <dbReference type="PROSITE" id="PS51833"/>
    </source>
</evidence>
<dbReference type="STRING" id="80876.SAMN05421779_105245"/>
<feature type="modified residue" description="4-aspartylphosphate" evidence="1">
    <location>
        <position position="58"/>
    </location>
</feature>
<dbReference type="Pfam" id="PF08668">
    <property type="entry name" value="HDOD"/>
    <property type="match status" value="1"/>
</dbReference>
<dbReference type="InterPro" id="IPR013976">
    <property type="entry name" value="HDOD"/>
</dbReference>
<evidence type="ECO:0000256" key="1">
    <source>
        <dbReference type="PROSITE-ProRule" id="PRU00169"/>
    </source>
</evidence>
<dbReference type="SUPFAM" id="SSF52172">
    <property type="entry name" value="CheY-like"/>
    <property type="match status" value="1"/>
</dbReference>
<protein>
    <submittedName>
        <fullName evidence="4">HD-like signal output (HDOD) domain, no enzymatic activity</fullName>
    </submittedName>
</protein>